<reference evidence="1 2" key="1">
    <citation type="submission" date="2020-03" db="EMBL/GenBank/DDBJ databases">
        <title>Genomic Encyclopedia of Type Strains, Phase IV (KMG-IV): sequencing the most valuable type-strain genomes for metagenomic binning, comparative biology and taxonomic classification.</title>
        <authorList>
            <person name="Goeker M."/>
        </authorList>
    </citation>
    <scope>NUCLEOTIDE SEQUENCE [LARGE SCALE GENOMIC DNA]</scope>
    <source>
        <strain evidence="1 2">DSM 16846</strain>
    </source>
</reference>
<comment type="caution">
    <text evidence="1">The sequence shown here is derived from an EMBL/GenBank/DDBJ whole genome shotgun (WGS) entry which is preliminary data.</text>
</comment>
<keyword evidence="2" id="KW-1185">Reference proteome</keyword>
<dbReference type="RefSeq" id="WP_168069790.1">
    <property type="nucleotide sequence ID" value="NZ_JAATJC010000001.1"/>
</dbReference>
<dbReference type="Proteomes" id="UP000558192">
    <property type="component" value="Unassembled WGS sequence"/>
</dbReference>
<proteinExistence type="predicted"/>
<sequence>MTLPASSETLGTGGVIATSTVGGKEYQVVMSAGADGHIVGSRPDFFLSFAAAANAANRILGDVYNTGTVPIRIRGLWLAPTMTAITGASIDWIVGRTTAVGTGGTSVTPAPLDTSGGSWPAAATARANPTGGATAGTALFPFFTLNEETNAAFGMVPLVNLMPQLGDRVIEVVLRQNEGLAVRQSATANAVGLTGMLMLATFDN</sequence>
<accession>A0A7X5YAE5</accession>
<evidence type="ECO:0000313" key="1">
    <source>
        <dbReference type="EMBL" id="NJC06521.1"/>
    </source>
</evidence>
<dbReference type="AlphaFoldDB" id="A0A7X5YAE5"/>
<evidence type="ECO:0000313" key="2">
    <source>
        <dbReference type="Proteomes" id="UP000558192"/>
    </source>
</evidence>
<name>A0A7X5YAE5_9SPHN</name>
<protein>
    <submittedName>
        <fullName evidence="1">Uncharacterized protein</fullName>
    </submittedName>
</protein>
<organism evidence="1 2">
    <name type="scientific">Sphingomonas kaistensis</name>
    <dbReference type="NCBI Taxonomy" id="298708"/>
    <lineage>
        <taxon>Bacteria</taxon>
        <taxon>Pseudomonadati</taxon>
        <taxon>Pseudomonadota</taxon>
        <taxon>Alphaproteobacteria</taxon>
        <taxon>Sphingomonadales</taxon>
        <taxon>Sphingomonadaceae</taxon>
        <taxon>Sphingomonas</taxon>
    </lineage>
</organism>
<dbReference type="EMBL" id="JAATJC010000001">
    <property type="protein sequence ID" value="NJC06521.1"/>
    <property type="molecule type" value="Genomic_DNA"/>
</dbReference>
<gene>
    <name evidence="1" type="ORF">GGQ97_002314</name>
</gene>